<keyword evidence="2" id="KW-1185">Reference proteome</keyword>
<evidence type="ECO:0000313" key="1">
    <source>
        <dbReference type="EMBL" id="MBP1856975.1"/>
    </source>
</evidence>
<protein>
    <submittedName>
        <fullName evidence="1">Uncharacterized protein</fullName>
    </submittedName>
</protein>
<accession>A0ABS4EGA6</accession>
<name>A0ABS4EGA6_9HYPH</name>
<reference evidence="1 2" key="1">
    <citation type="submission" date="2021-03" db="EMBL/GenBank/DDBJ databases">
        <title>Genomic Encyclopedia of Type Strains, Phase IV (KMG-IV): sequencing the most valuable type-strain genomes for metagenomic binning, comparative biology and taxonomic classification.</title>
        <authorList>
            <person name="Goeker M."/>
        </authorList>
    </citation>
    <scope>NUCLEOTIDE SEQUENCE [LARGE SCALE GENOMIC DNA]</scope>
    <source>
        <strain evidence="1 2">DSM 26427</strain>
    </source>
</reference>
<dbReference type="Proteomes" id="UP000823786">
    <property type="component" value="Unassembled WGS sequence"/>
</dbReference>
<evidence type="ECO:0000313" key="2">
    <source>
        <dbReference type="Proteomes" id="UP000823786"/>
    </source>
</evidence>
<gene>
    <name evidence="1" type="ORF">J2Z75_000455</name>
</gene>
<comment type="caution">
    <text evidence="1">The sequence shown here is derived from an EMBL/GenBank/DDBJ whole genome shotgun (WGS) entry which is preliminary data.</text>
</comment>
<sequence>MSAVYAEESNFTDFFGQQRRIQPGAVASDNQLFVHGHAEPAAVFQKTVVLRGHVSRRLTYVEKIDCQYLLVAAADLSQQKIGAAVEDADFGNGAAEVCIFLALQKREENKSVGRIDIPLDRLEIMEYEFSNG</sequence>
<dbReference type="EMBL" id="JAGGJV010000001">
    <property type="protein sequence ID" value="MBP1856975.1"/>
    <property type="molecule type" value="Genomic_DNA"/>
</dbReference>
<organism evidence="1 2">
    <name type="scientific">Rhizobium herbae</name>
    <dbReference type="NCBI Taxonomy" id="508661"/>
    <lineage>
        <taxon>Bacteria</taxon>
        <taxon>Pseudomonadati</taxon>
        <taxon>Pseudomonadota</taxon>
        <taxon>Alphaproteobacteria</taxon>
        <taxon>Hyphomicrobiales</taxon>
        <taxon>Rhizobiaceae</taxon>
        <taxon>Rhizobium/Agrobacterium group</taxon>
        <taxon>Rhizobium</taxon>
    </lineage>
</organism>
<proteinExistence type="predicted"/>